<accession>A0A1S1MQC5</accession>
<dbReference type="EMBL" id="MKJU01000035">
    <property type="protein sequence ID" value="OHU87238.1"/>
    <property type="molecule type" value="Genomic_DNA"/>
</dbReference>
<keyword evidence="2" id="KW-1185">Reference proteome</keyword>
<protein>
    <submittedName>
        <fullName evidence="1">Uncharacterized protein</fullName>
    </submittedName>
</protein>
<proteinExistence type="predicted"/>
<name>A0A1S1MQC5_9GAMM</name>
<reference evidence="1 2" key="1">
    <citation type="submission" date="2016-09" db="EMBL/GenBank/DDBJ databases">
        <title>Pseudoalteromonas amylolytica sp. nov., isolated from the surface seawater.</title>
        <authorList>
            <person name="Wu Y.-H."/>
            <person name="Cheng H."/>
            <person name="Jin X.-B."/>
            <person name="Wang C.-S."/>
            <person name="Xu X.-W."/>
        </authorList>
    </citation>
    <scope>NUCLEOTIDE SEQUENCE [LARGE SCALE GENOMIC DNA]</scope>
    <source>
        <strain evidence="1 2">JW1</strain>
    </source>
</reference>
<gene>
    <name evidence="1" type="ORF">BET10_00650</name>
</gene>
<organism evidence="1 2">
    <name type="scientific">Pseudoalteromonas amylolytica</name>
    <dbReference type="NCBI Taxonomy" id="1859457"/>
    <lineage>
        <taxon>Bacteria</taxon>
        <taxon>Pseudomonadati</taxon>
        <taxon>Pseudomonadota</taxon>
        <taxon>Gammaproteobacteria</taxon>
        <taxon>Alteromonadales</taxon>
        <taxon>Pseudoalteromonadaceae</taxon>
        <taxon>Pseudoalteromonas</taxon>
    </lineage>
</organism>
<dbReference type="AlphaFoldDB" id="A0A1S1MQC5"/>
<comment type="caution">
    <text evidence="1">The sequence shown here is derived from an EMBL/GenBank/DDBJ whole genome shotgun (WGS) entry which is preliminary data.</text>
</comment>
<evidence type="ECO:0000313" key="1">
    <source>
        <dbReference type="EMBL" id="OHU87238.1"/>
    </source>
</evidence>
<evidence type="ECO:0000313" key="2">
    <source>
        <dbReference type="Proteomes" id="UP000179786"/>
    </source>
</evidence>
<dbReference type="Proteomes" id="UP000179786">
    <property type="component" value="Unassembled WGS sequence"/>
</dbReference>
<sequence>MHTSNNKKGKALLDRVWTYLFSEKSIVHVEKGIQTQTENQFSVKDVTKYHLNDDYIYVKHMFVELKGQLVKPKLSSEDINFFRTLDKLSKRCYVMVYIKNCVTKRYDQVLFLDDFEAIQGINMSEANKRLVSLPQAADIIRAILAQ</sequence>